<evidence type="ECO:0000256" key="5">
    <source>
        <dbReference type="ARBA" id="ARBA00022729"/>
    </source>
</evidence>
<evidence type="ECO:0000256" key="1">
    <source>
        <dbReference type="ARBA" id="ARBA00004370"/>
    </source>
</evidence>
<name>A0ABN7HUL6_9BURK</name>
<comment type="subcellular location">
    <subcellularLocation>
        <location evidence="9">Cell membrane</location>
        <topology evidence="9">Lipid-anchor</topology>
    </subcellularLocation>
    <subcellularLocation>
        <location evidence="1">Membrane</location>
    </subcellularLocation>
</comment>
<keyword evidence="8 9" id="KW-0449">Lipoprotein</keyword>
<dbReference type="NCBIfam" id="TIGR01845">
    <property type="entry name" value="outer_NodT"/>
    <property type="match status" value="1"/>
</dbReference>
<gene>
    <name evidence="10" type="primary">oprM_9</name>
    <name evidence="10" type="ORF">LMG27952_02886</name>
</gene>
<comment type="caution">
    <text evidence="10">The sequence shown here is derived from an EMBL/GenBank/DDBJ whole genome shotgun (WGS) entry which is preliminary data.</text>
</comment>
<sequence>MNAFAGSAPRALGPTVASLLALMVLAGCIDGAGIKPEASFIDPAGVDVSSAMRAAASDANWPATDWWLAWQDPQLDMLMKRAVKGSPTLAIVRSRVTAAVWQARVAHADELPDVEGSGEFARTRFPRYATPSPPGGTTVWNNSAAVSLTYDLDFWGKNRAIEQGALSHVQAAVADAQFAKVELEVAVARTYARFALQEVLLAVFRSINEEESRNMEIALRRRAAGISGELDASQAKTQYEAGRTDIARTQNEIALARLQIAYLVGEGPGFGEQLKAPSLPDNVATALPSALPAELIGHRADVVAQRWRAEEAAKKVAAAHADFYPDIDLVASASLASLTPFGGFFNFINSDAVGHSVGIAASLPIFDAGRRRGNFGVATAEYDDAVFKYNDTVLSAMQSVAQDVTSLQSLDFQQKTADSAWQSSRRAYDIAISGYRGGITEYLDVLVAQKVMLQQERDVALIHAQRVDSWVLLMKDLGGGAQINAVPVGEKAGESDARGN</sequence>
<dbReference type="InterPro" id="IPR003423">
    <property type="entry name" value="OMP_efflux"/>
</dbReference>
<keyword evidence="4 9" id="KW-0812">Transmembrane</keyword>
<organism evidence="10 11">
    <name type="scientific">Paraburkholderia hiiakae</name>
    <dbReference type="NCBI Taxonomy" id="1081782"/>
    <lineage>
        <taxon>Bacteria</taxon>
        <taxon>Pseudomonadati</taxon>
        <taxon>Pseudomonadota</taxon>
        <taxon>Betaproteobacteria</taxon>
        <taxon>Burkholderiales</taxon>
        <taxon>Burkholderiaceae</taxon>
        <taxon>Paraburkholderia</taxon>
    </lineage>
</organism>
<keyword evidence="7 9" id="KW-0564">Palmitate</keyword>
<dbReference type="Pfam" id="PF02321">
    <property type="entry name" value="OEP"/>
    <property type="match status" value="2"/>
</dbReference>
<evidence type="ECO:0000256" key="9">
    <source>
        <dbReference type="RuleBase" id="RU362097"/>
    </source>
</evidence>
<dbReference type="InterPro" id="IPR010131">
    <property type="entry name" value="MdtP/NodT-like"/>
</dbReference>
<dbReference type="EMBL" id="CAJHCQ010000006">
    <property type="protein sequence ID" value="CAD6534124.1"/>
    <property type="molecule type" value="Genomic_DNA"/>
</dbReference>
<dbReference type="Gene3D" id="2.20.200.10">
    <property type="entry name" value="Outer membrane efflux proteins (OEP)"/>
    <property type="match status" value="1"/>
</dbReference>
<keyword evidence="11" id="KW-1185">Reference proteome</keyword>
<keyword evidence="3 9" id="KW-1134">Transmembrane beta strand</keyword>
<evidence type="ECO:0000256" key="8">
    <source>
        <dbReference type="ARBA" id="ARBA00023288"/>
    </source>
</evidence>
<dbReference type="Gene3D" id="1.20.1600.10">
    <property type="entry name" value="Outer membrane efflux proteins (OEP)"/>
    <property type="match status" value="1"/>
</dbReference>
<proteinExistence type="inferred from homology"/>
<evidence type="ECO:0000313" key="11">
    <source>
        <dbReference type="Proteomes" id="UP000656319"/>
    </source>
</evidence>
<evidence type="ECO:0000256" key="3">
    <source>
        <dbReference type="ARBA" id="ARBA00022452"/>
    </source>
</evidence>
<dbReference type="Proteomes" id="UP000656319">
    <property type="component" value="Unassembled WGS sequence"/>
</dbReference>
<accession>A0ABN7HUL6</accession>
<evidence type="ECO:0000256" key="6">
    <source>
        <dbReference type="ARBA" id="ARBA00023136"/>
    </source>
</evidence>
<evidence type="ECO:0000256" key="4">
    <source>
        <dbReference type="ARBA" id="ARBA00022692"/>
    </source>
</evidence>
<evidence type="ECO:0000256" key="7">
    <source>
        <dbReference type="ARBA" id="ARBA00023139"/>
    </source>
</evidence>
<comment type="similarity">
    <text evidence="2 9">Belongs to the outer membrane factor (OMF) (TC 1.B.17) family.</text>
</comment>
<keyword evidence="5" id="KW-0732">Signal</keyword>
<protein>
    <submittedName>
        <fullName evidence="10">Outer membrane protein OprM</fullName>
    </submittedName>
</protein>
<reference evidence="10 11" key="1">
    <citation type="submission" date="2020-10" db="EMBL/GenBank/DDBJ databases">
        <authorList>
            <person name="Peeters C."/>
        </authorList>
    </citation>
    <scope>NUCLEOTIDE SEQUENCE [LARGE SCALE GENOMIC DNA]</scope>
    <source>
        <strain evidence="10 11">LMG 27952</strain>
    </source>
</reference>
<dbReference type="SUPFAM" id="SSF56954">
    <property type="entry name" value="Outer membrane efflux proteins (OEP)"/>
    <property type="match status" value="1"/>
</dbReference>
<evidence type="ECO:0000313" key="10">
    <source>
        <dbReference type="EMBL" id="CAD6534124.1"/>
    </source>
</evidence>
<dbReference type="RefSeq" id="WP_201696594.1">
    <property type="nucleotide sequence ID" value="NZ_CAJHCQ010000006.1"/>
</dbReference>
<dbReference type="PANTHER" id="PTHR30203">
    <property type="entry name" value="OUTER MEMBRANE CATION EFFLUX PROTEIN"/>
    <property type="match status" value="1"/>
</dbReference>
<evidence type="ECO:0000256" key="2">
    <source>
        <dbReference type="ARBA" id="ARBA00007613"/>
    </source>
</evidence>
<keyword evidence="6 9" id="KW-0472">Membrane</keyword>
<dbReference type="PANTHER" id="PTHR30203:SF20">
    <property type="entry name" value="MULTIDRUG RESISTANCE OUTER MEMBRANE PROTEIN MDTP-RELATED"/>
    <property type="match status" value="1"/>
</dbReference>